<dbReference type="EMBL" id="KZ824423">
    <property type="protein sequence ID" value="RAL04504.1"/>
    <property type="molecule type" value="Genomic_DNA"/>
</dbReference>
<proteinExistence type="predicted"/>
<organism evidence="2 3">
    <name type="scientific">Aspergillus ibericus CBS 121593</name>
    <dbReference type="NCBI Taxonomy" id="1448316"/>
    <lineage>
        <taxon>Eukaryota</taxon>
        <taxon>Fungi</taxon>
        <taxon>Dikarya</taxon>
        <taxon>Ascomycota</taxon>
        <taxon>Pezizomycotina</taxon>
        <taxon>Eurotiomycetes</taxon>
        <taxon>Eurotiomycetidae</taxon>
        <taxon>Eurotiales</taxon>
        <taxon>Aspergillaceae</taxon>
        <taxon>Aspergillus</taxon>
        <taxon>Aspergillus subgen. Circumdati</taxon>
    </lineage>
</organism>
<dbReference type="OrthoDB" id="4507639at2759"/>
<reference evidence="2 3" key="1">
    <citation type="submission" date="2018-02" db="EMBL/GenBank/DDBJ databases">
        <title>The genomes of Aspergillus section Nigri reveals drivers in fungal speciation.</title>
        <authorList>
            <consortium name="DOE Joint Genome Institute"/>
            <person name="Vesth T.C."/>
            <person name="Nybo J."/>
            <person name="Theobald S."/>
            <person name="Brandl J."/>
            <person name="Frisvad J.C."/>
            <person name="Nielsen K.F."/>
            <person name="Lyhne E.K."/>
            <person name="Kogle M.E."/>
            <person name="Kuo A."/>
            <person name="Riley R."/>
            <person name="Clum A."/>
            <person name="Nolan M."/>
            <person name="Lipzen A."/>
            <person name="Salamov A."/>
            <person name="Henrissat B."/>
            <person name="Wiebenga A."/>
            <person name="De vries R.P."/>
            <person name="Grigoriev I.V."/>
            <person name="Mortensen U.H."/>
            <person name="Andersen M.R."/>
            <person name="Baker S.E."/>
        </authorList>
    </citation>
    <scope>NUCLEOTIDE SEQUENCE [LARGE SCALE GENOMIC DNA]</scope>
    <source>
        <strain evidence="2 3">CBS 121593</strain>
    </source>
</reference>
<dbReference type="GeneID" id="37223556"/>
<feature type="region of interest" description="Disordered" evidence="1">
    <location>
        <begin position="99"/>
        <end position="120"/>
    </location>
</feature>
<dbReference type="Proteomes" id="UP000249402">
    <property type="component" value="Unassembled WGS sequence"/>
</dbReference>
<keyword evidence="3" id="KW-1185">Reference proteome</keyword>
<gene>
    <name evidence="2" type="ORF">BO80DRAFT_421800</name>
</gene>
<evidence type="ECO:0000313" key="2">
    <source>
        <dbReference type="EMBL" id="RAL04504.1"/>
    </source>
</evidence>
<sequence>MDSQANPVCVCPTCTPGRWLVIEAIPLQDLRCWFNGGCLALRSGELFIEDGGGRRTSSSSSELSVDRRRCGSWVTLDDVWSISTWQISPGEGIPRQLPLAFPEGQGPSQTASTPPLPPSDAMTGPSYVDICCLGPGENTVDLKAVVTQELDVNILTRSGFQVLPGLEVQRQEVAQTFYDSAGVPYAVRDMALLYIWKKGEAKIQKHDFYVSTEEAPGSHHQCHVILGTQCIVGRVRDDKGLRIAVTQLKPQNPSESWMMSHPALYIMTNYWIGEKASQEQRKRDKEIALAKKEQERRDREKQQAAQKK</sequence>
<evidence type="ECO:0000256" key="1">
    <source>
        <dbReference type="SAM" id="MobiDB-lite"/>
    </source>
</evidence>
<feature type="compositionally biased region" description="Basic and acidic residues" evidence="1">
    <location>
        <begin position="278"/>
        <end position="302"/>
    </location>
</feature>
<accession>A0A395HE49</accession>
<dbReference type="RefSeq" id="XP_025578831.1">
    <property type="nucleotide sequence ID" value="XM_025718691.1"/>
</dbReference>
<name>A0A395HE49_9EURO</name>
<protein>
    <submittedName>
        <fullName evidence="2">Uncharacterized protein</fullName>
    </submittedName>
</protein>
<dbReference type="VEuPathDB" id="FungiDB:BO80DRAFT_421800"/>
<dbReference type="AlphaFoldDB" id="A0A395HE49"/>
<feature type="region of interest" description="Disordered" evidence="1">
    <location>
        <begin position="278"/>
        <end position="308"/>
    </location>
</feature>
<evidence type="ECO:0000313" key="3">
    <source>
        <dbReference type="Proteomes" id="UP000249402"/>
    </source>
</evidence>